<keyword evidence="1" id="KW-0175">Coiled coil</keyword>
<keyword evidence="3" id="KW-1133">Transmembrane helix</keyword>
<dbReference type="InterPro" id="IPR058596">
    <property type="entry name" value="TraC-like_dom"/>
</dbReference>
<keyword evidence="3" id="KW-0472">Membrane</keyword>
<dbReference type="Proteomes" id="UP000076603">
    <property type="component" value="Unassembled WGS sequence"/>
</dbReference>
<dbReference type="EMBL" id="LWAE01000002">
    <property type="protein sequence ID" value="KZL92716.1"/>
    <property type="molecule type" value="Genomic_DNA"/>
</dbReference>
<dbReference type="PATRIC" id="fig|1121326.3.peg.2532"/>
<evidence type="ECO:0000259" key="4">
    <source>
        <dbReference type="Pfam" id="PF26593"/>
    </source>
</evidence>
<keyword evidence="6" id="KW-1185">Reference proteome</keyword>
<proteinExistence type="predicted"/>
<dbReference type="STRING" id="1121326.CLMAG_25300"/>
<comment type="caution">
    <text evidence="5">The sequence shown here is derived from an EMBL/GenBank/DDBJ whole genome shotgun (WGS) entry which is preliminary data.</text>
</comment>
<evidence type="ECO:0000256" key="3">
    <source>
        <dbReference type="SAM" id="Phobius"/>
    </source>
</evidence>
<feature type="coiled-coil region" evidence="1">
    <location>
        <begin position="153"/>
        <end position="187"/>
    </location>
</feature>
<gene>
    <name evidence="5" type="ORF">CLMAG_25300</name>
</gene>
<protein>
    <recommendedName>
        <fullName evidence="4">TraC-like domain-containing protein</fullName>
    </recommendedName>
</protein>
<evidence type="ECO:0000256" key="2">
    <source>
        <dbReference type="SAM" id="MobiDB-lite"/>
    </source>
</evidence>
<feature type="coiled-coil region" evidence="1">
    <location>
        <begin position="322"/>
        <end position="355"/>
    </location>
</feature>
<evidence type="ECO:0000256" key="1">
    <source>
        <dbReference type="SAM" id="Coils"/>
    </source>
</evidence>
<reference evidence="5 6" key="1">
    <citation type="submission" date="2016-04" db="EMBL/GenBank/DDBJ databases">
        <title>Genome sequence of Clostridium magnum DSM 2767.</title>
        <authorList>
            <person name="Poehlein A."/>
            <person name="Uhlig R."/>
            <person name="Fischer R."/>
            <person name="Bahl H."/>
            <person name="Daniel R."/>
        </authorList>
    </citation>
    <scope>NUCLEOTIDE SEQUENCE [LARGE SCALE GENOMIC DNA]</scope>
    <source>
        <strain evidence="5 6">DSM 2767</strain>
    </source>
</reference>
<keyword evidence="3" id="KW-0812">Transmembrane</keyword>
<feature type="transmembrane region" description="Helical" evidence="3">
    <location>
        <begin position="6"/>
        <end position="28"/>
    </location>
</feature>
<feature type="region of interest" description="Disordered" evidence="2">
    <location>
        <begin position="39"/>
        <end position="65"/>
    </location>
</feature>
<name>A0A161XEA3_9CLOT</name>
<feature type="domain" description="TraC-like" evidence="4">
    <location>
        <begin position="100"/>
        <end position="190"/>
    </location>
</feature>
<dbReference type="Pfam" id="PF26593">
    <property type="entry name" value="TraC-like"/>
    <property type="match status" value="1"/>
</dbReference>
<evidence type="ECO:0000313" key="6">
    <source>
        <dbReference type="Proteomes" id="UP000076603"/>
    </source>
</evidence>
<accession>A0A161XEA3</accession>
<organism evidence="5 6">
    <name type="scientific">Clostridium magnum DSM 2767</name>
    <dbReference type="NCBI Taxonomy" id="1121326"/>
    <lineage>
        <taxon>Bacteria</taxon>
        <taxon>Bacillati</taxon>
        <taxon>Bacillota</taxon>
        <taxon>Clostridia</taxon>
        <taxon>Eubacteriales</taxon>
        <taxon>Clostridiaceae</taxon>
        <taxon>Clostridium</taxon>
    </lineage>
</organism>
<dbReference type="OrthoDB" id="1958060at2"/>
<sequence length="381" mass="43659">MGLLSIVKGIVFFLVFAAIVFSVVLLVFDGKIPALNKAKNNNNKKNDSKGAKGTSNKSKDDSKKGEVKIATTQEFLDFEDIQIFNKDNPMGIIVRNNKTEFIGIVEVFGINYNLLSVEEREILEVSFGKLLNGIDYPIQIYVQSRKLDIDKYENRYEARLGEIKKNIDSLTSRYNFATENNENGENNAVIVELADKINKLTNQYNYGEEIKEYMMARSKQKNILERKYYLVITHKHNNKMFEEALTYEELLKNAFFDIANKANSIISSLQRSKLGGKMLNAVELAEVLYSAYNKSESSIYKISNALKSQFSHLYTTATPVELKTIARQIDEVERMKDEELRKLRELQEKEQEEAEGYYDLDVNYSPLTEAGASYRLKKPQG</sequence>
<dbReference type="RefSeq" id="WP_066622388.1">
    <property type="nucleotide sequence ID" value="NZ_FQXL01000021.1"/>
</dbReference>
<evidence type="ECO:0000313" key="5">
    <source>
        <dbReference type="EMBL" id="KZL92716.1"/>
    </source>
</evidence>
<dbReference type="AlphaFoldDB" id="A0A161XEA3"/>